<feature type="region of interest" description="Disordered" evidence="1">
    <location>
        <begin position="244"/>
        <end position="264"/>
    </location>
</feature>
<evidence type="ECO:0000259" key="4">
    <source>
        <dbReference type="Pfam" id="PF25944"/>
    </source>
</evidence>
<dbReference type="AlphaFoldDB" id="X0RYU1"/>
<dbReference type="EMBL" id="BARS01007750">
    <property type="protein sequence ID" value="GAF68927.1"/>
    <property type="molecule type" value="Genomic_DNA"/>
</dbReference>
<dbReference type="GO" id="GO:0030313">
    <property type="term" value="C:cell envelope"/>
    <property type="evidence" value="ECO:0007669"/>
    <property type="project" value="UniProtKB-SubCell"/>
</dbReference>
<dbReference type="SUPFAM" id="SSF111369">
    <property type="entry name" value="HlyD-like secretion proteins"/>
    <property type="match status" value="1"/>
</dbReference>
<dbReference type="PANTHER" id="PTHR30158">
    <property type="entry name" value="ACRA/E-RELATED COMPONENT OF DRUG EFFLUX TRANSPORTER"/>
    <property type="match status" value="1"/>
</dbReference>
<organism evidence="5">
    <name type="scientific">marine sediment metagenome</name>
    <dbReference type="NCBI Taxonomy" id="412755"/>
    <lineage>
        <taxon>unclassified sequences</taxon>
        <taxon>metagenomes</taxon>
        <taxon>ecological metagenomes</taxon>
    </lineage>
</organism>
<dbReference type="InterPro" id="IPR006143">
    <property type="entry name" value="RND_pump_MFP"/>
</dbReference>
<evidence type="ECO:0000259" key="2">
    <source>
        <dbReference type="Pfam" id="PF25876"/>
    </source>
</evidence>
<dbReference type="GO" id="GO:0005886">
    <property type="term" value="C:plasma membrane"/>
    <property type="evidence" value="ECO:0007669"/>
    <property type="project" value="TreeGrafter"/>
</dbReference>
<dbReference type="NCBIfam" id="TIGR01730">
    <property type="entry name" value="RND_mfp"/>
    <property type="match status" value="1"/>
</dbReference>
<dbReference type="InterPro" id="IPR058624">
    <property type="entry name" value="MdtA-like_HH"/>
</dbReference>
<proteinExistence type="predicted"/>
<dbReference type="GO" id="GO:0046677">
    <property type="term" value="P:response to antibiotic"/>
    <property type="evidence" value="ECO:0007669"/>
    <property type="project" value="TreeGrafter"/>
</dbReference>
<sequence length="387" mass="43611">MRVVPHRLIVLFGAFVPWIAGCEPPEKQKIDPPEVTVALPEQRDVVDFAEFTGRTETTELVEIRARVQGFLEGVDEYSKKKQWDPPQTDFTEGTIVTQDQLLFVIEPEPFEVTLASTKAKLAQAEAAYRLAESNLNRSKPLLASKAISEEDFQARWAERDAAWSQVQREQADISQAEIDLGYTMIYAPFEGLIGRRLVDPGNLVGAGENTLLTTLVRLDPMYVYFDVSEPVVLRYLKFRQEREDQPRADEQAKAEMGTADDEGFPHQGHLDFLDNRIDPSTGTALIRGVFPNPDHTLYPGLFVRVRIPLDTQQSALLVDERAIQTDLGGKYVLVVDDKNFARPRYLDLGSLQDDGMRVIRPAVVKGDKTLKGLLPEERYIIKGTQRA</sequence>
<dbReference type="Gene3D" id="1.10.287.470">
    <property type="entry name" value="Helix hairpin bin"/>
    <property type="match status" value="1"/>
</dbReference>
<gene>
    <name evidence="5" type="ORF">S01H1_14869</name>
</gene>
<dbReference type="PANTHER" id="PTHR30158:SF10">
    <property type="entry name" value="CATION EFFLUX PUMP"/>
    <property type="match status" value="1"/>
</dbReference>
<evidence type="ECO:0000313" key="5">
    <source>
        <dbReference type="EMBL" id="GAF68927.1"/>
    </source>
</evidence>
<name>X0RYU1_9ZZZZ</name>
<dbReference type="Pfam" id="PF25944">
    <property type="entry name" value="Beta-barrel_RND"/>
    <property type="match status" value="1"/>
</dbReference>
<accession>X0RYU1</accession>
<feature type="non-terminal residue" evidence="5">
    <location>
        <position position="387"/>
    </location>
</feature>
<dbReference type="InterPro" id="IPR058625">
    <property type="entry name" value="MdtA-like_BSH"/>
</dbReference>
<protein>
    <submittedName>
        <fullName evidence="5">Uncharacterized protein</fullName>
    </submittedName>
</protein>
<feature type="compositionally biased region" description="Basic and acidic residues" evidence="1">
    <location>
        <begin position="244"/>
        <end position="253"/>
    </location>
</feature>
<dbReference type="Gene3D" id="2.40.50.100">
    <property type="match status" value="1"/>
</dbReference>
<feature type="domain" description="Multidrug resistance protein MdtA-like beta-barrel" evidence="4">
    <location>
        <begin position="220"/>
        <end position="310"/>
    </location>
</feature>
<comment type="caution">
    <text evidence="5">The sequence shown here is derived from an EMBL/GenBank/DDBJ whole genome shotgun (WGS) entry which is preliminary data.</text>
</comment>
<dbReference type="InterPro" id="IPR058626">
    <property type="entry name" value="MdtA-like_b-barrel"/>
</dbReference>
<reference evidence="5" key="1">
    <citation type="journal article" date="2014" name="Front. Microbiol.">
        <title>High frequency of phylogenetically diverse reductive dehalogenase-homologous genes in deep subseafloor sedimentary metagenomes.</title>
        <authorList>
            <person name="Kawai M."/>
            <person name="Futagami T."/>
            <person name="Toyoda A."/>
            <person name="Takaki Y."/>
            <person name="Nishi S."/>
            <person name="Hori S."/>
            <person name="Arai W."/>
            <person name="Tsubouchi T."/>
            <person name="Morono Y."/>
            <person name="Uchiyama I."/>
            <person name="Ito T."/>
            <person name="Fujiyama A."/>
            <person name="Inagaki F."/>
            <person name="Takami H."/>
        </authorList>
    </citation>
    <scope>NUCLEOTIDE SEQUENCE</scope>
    <source>
        <strain evidence="5">Expedition CK06-06</strain>
    </source>
</reference>
<dbReference type="Pfam" id="PF25876">
    <property type="entry name" value="HH_MFP_RND"/>
    <property type="match status" value="1"/>
</dbReference>
<feature type="domain" description="Multidrug resistance protein MdtA-like barrel-sandwich hybrid" evidence="3">
    <location>
        <begin position="89"/>
        <end position="212"/>
    </location>
</feature>
<evidence type="ECO:0000259" key="3">
    <source>
        <dbReference type="Pfam" id="PF25917"/>
    </source>
</evidence>
<dbReference type="Gene3D" id="2.40.420.20">
    <property type="match status" value="1"/>
</dbReference>
<dbReference type="Gene3D" id="2.40.30.170">
    <property type="match status" value="1"/>
</dbReference>
<dbReference type="PROSITE" id="PS51257">
    <property type="entry name" value="PROKAR_LIPOPROTEIN"/>
    <property type="match status" value="1"/>
</dbReference>
<dbReference type="Pfam" id="PF25917">
    <property type="entry name" value="BSH_RND"/>
    <property type="match status" value="1"/>
</dbReference>
<evidence type="ECO:0000256" key="1">
    <source>
        <dbReference type="SAM" id="MobiDB-lite"/>
    </source>
</evidence>
<feature type="domain" description="Multidrug resistance protein MdtA-like alpha-helical hairpin" evidence="2">
    <location>
        <begin position="113"/>
        <end position="183"/>
    </location>
</feature>
<dbReference type="GO" id="GO:0022857">
    <property type="term" value="F:transmembrane transporter activity"/>
    <property type="evidence" value="ECO:0007669"/>
    <property type="project" value="InterPro"/>
</dbReference>